<organism evidence="3 4">
    <name type="scientific">Syntrophus gentianae</name>
    <dbReference type="NCBI Taxonomy" id="43775"/>
    <lineage>
        <taxon>Bacteria</taxon>
        <taxon>Pseudomonadati</taxon>
        <taxon>Thermodesulfobacteriota</taxon>
        <taxon>Syntrophia</taxon>
        <taxon>Syntrophales</taxon>
        <taxon>Syntrophaceae</taxon>
        <taxon>Syntrophus</taxon>
    </lineage>
</organism>
<feature type="domain" description="XdhC- CoxI" evidence="1">
    <location>
        <begin position="9"/>
        <end position="69"/>
    </location>
</feature>
<protein>
    <submittedName>
        <fullName evidence="3">Xanthine dehydrogenase accessory factor</fullName>
    </submittedName>
</protein>
<proteinExistence type="predicted"/>
<dbReference type="AlphaFoldDB" id="A0A1H8AD23"/>
<evidence type="ECO:0000313" key="3">
    <source>
        <dbReference type="EMBL" id="SEM67457.1"/>
    </source>
</evidence>
<dbReference type="Proteomes" id="UP000198744">
    <property type="component" value="Unassembled WGS sequence"/>
</dbReference>
<reference evidence="3 4" key="1">
    <citation type="submission" date="2016-10" db="EMBL/GenBank/DDBJ databases">
        <authorList>
            <person name="de Groot N.N."/>
        </authorList>
    </citation>
    <scope>NUCLEOTIDE SEQUENCE [LARGE SCALE GENOMIC DNA]</scope>
    <source>
        <strain evidence="3 4">DSM 8423</strain>
    </source>
</reference>
<evidence type="ECO:0000313" key="4">
    <source>
        <dbReference type="Proteomes" id="UP000198744"/>
    </source>
</evidence>
<feature type="domain" description="XdhC Rossmann" evidence="2">
    <location>
        <begin position="111"/>
        <end position="252"/>
    </location>
</feature>
<dbReference type="InterPro" id="IPR003777">
    <property type="entry name" value="XdhC_CoxI"/>
</dbReference>
<dbReference type="STRING" id="43775.SAMN04489760_13319"/>
<gene>
    <name evidence="3" type="ORF">SAMN04489760_13319</name>
</gene>
<evidence type="ECO:0000259" key="1">
    <source>
        <dbReference type="Pfam" id="PF02625"/>
    </source>
</evidence>
<dbReference type="RefSeq" id="WP_093884575.1">
    <property type="nucleotide sequence ID" value="NZ_FOBS01000033.1"/>
</dbReference>
<evidence type="ECO:0000259" key="2">
    <source>
        <dbReference type="Pfam" id="PF13478"/>
    </source>
</evidence>
<dbReference type="PANTHER" id="PTHR30388">
    <property type="entry name" value="ALDEHYDE OXIDOREDUCTASE MOLYBDENUM COFACTOR ASSEMBLY PROTEIN"/>
    <property type="match status" value="1"/>
</dbReference>
<dbReference type="InterPro" id="IPR052698">
    <property type="entry name" value="MoCofactor_Util/Proc"/>
</dbReference>
<name>A0A1H8AD23_9BACT</name>
<dbReference type="EMBL" id="FOBS01000033">
    <property type="protein sequence ID" value="SEM67457.1"/>
    <property type="molecule type" value="Genomic_DNA"/>
</dbReference>
<dbReference type="OrthoDB" id="9815497at2"/>
<keyword evidence="4" id="KW-1185">Reference proteome</keyword>
<dbReference type="Pfam" id="PF02625">
    <property type="entry name" value="XdhC_CoxI"/>
    <property type="match status" value="1"/>
</dbReference>
<dbReference type="InterPro" id="IPR027051">
    <property type="entry name" value="XdhC_Rossmann_dom"/>
</dbReference>
<dbReference type="PANTHER" id="PTHR30388:SF6">
    <property type="entry name" value="XANTHINE DEHYDROGENASE SUBUNIT A-RELATED"/>
    <property type="match status" value="1"/>
</dbReference>
<dbReference type="Pfam" id="PF13478">
    <property type="entry name" value="XdhC_C"/>
    <property type="match status" value="1"/>
</dbReference>
<dbReference type="Gene3D" id="3.40.50.720">
    <property type="entry name" value="NAD(P)-binding Rossmann-like Domain"/>
    <property type="match status" value="1"/>
</dbReference>
<accession>A0A1H8AD23</accession>
<sequence length="271" mass="29330">MWLDRLVEWQTKGIPCAIVTIIDAQGFTPRKTGAKMVVSKDGRMAGSVGGGTAEQQCIELAAKAIAQRACLTQRFVSPVEGGEWLAEDRPLGVCGGTMTVFIEPIVPEPELVIFGAGHIGQCLARLCAAMEMAYRVYDDRPGILNPEHFPGAGALVCAPFDQISGNIELSAMSYCVIMTYGHDHDEVVLEQLISYKELPYIGMVGSQNKARVLIENIQGRGGQIDGRLYCPVGLSIGRNQPQEVALSILAEVVLLCRGGNISHLRRDWTSS</sequence>